<dbReference type="Proteomes" id="UP000036987">
    <property type="component" value="Unassembled WGS sequence"/>
</dbReference>
<dbReference type="GO" id="GO:0016740">
    <property type="term" value="F:transferase activity"/>
    <property type="evidence" value="ECO:0007669"/>
    <property type="project" value="UniProtKB-KW"/>
</dbReference>
<dbReference type="OMA" id="SVFKWEY"/>
<dbReference type="EMBL" id="LFYR01001074">
    <property type="protein sequence ID" value="KMZ65123.1"/>
    <property type="molecule type" value="Genomic_DNA"/>
</dbReference>
<accession>A0A0K9P7Y0</accession>
<keyword evidence="3" id="KW-1185">Reference proteome</keyword>
<proteinExistence type="predicted"/>
<reference evidence="3" key="1">
    <citation type="journal article" date="2016" name="Nature">
        <title>The genome of the seagrass Zostera marina reveals angiosperm adaptation to the sea.</title>
        <authorList>
            <person name="Olsen J.L."/>
            <person name="Rouze P."/>
            <person name="Verhelst B."/>
            <person name="Lin Y.-C."/>
            <person name="Bayer T."/>
            <person name="Collen J."/>
            <person name="Dattolo E."/>
            <person name="De Paoli E."/>
            <person name="Dittami S."/>
            <person name="Maumus F."/>
            <person name="Michel G."/>
            <person name="Kersting A."/>
            <person name="Lauritano C."/>
            <person name="Lohaus R."/>
            <person name="Toepel M."/>
            <person name="Tonon T."/>
            <person name="Vanneste K."/>
            <person name="Amirebrahimi M."/>
            <person name="Brakel J."/>
            <person name="Bostroem C."/>
            <person name="Chovatia M."/>
            <person name="Grimwood J."/>
            <person name="Jenkins J.W."/>
            <person name="Jueterbock A."/>
            <person name="Mraz A."/>
            <person name="Stam W.T."/>
            <person name="Tice H."/>
            <person name="Bornberg-Bauer E."/>
            <person name="Green P.J."/>
            <person name="Pearson G.A."/>
            <person name="Procaccini G."/>
            <person name="Duarte C.M."/>
            <person name="Schmutz J."/>
            <person name="Reusch T.B.H."/>
            <person name="Van de Peer Y."/>
        </authorList>
    </citation>
    <scope>NUCLEOTIDE SEQUENCE [LARGE SCALE GENOMIC DNA]</scope>
    <source>
        <strain evidence="3">cv. Finnish</strain>
    </source>
</reference>
<dbReference type="AlphaFoldDB" id="A0A0K9P7Y0"/>
<keyword evidence="2" id="KW-0808">Transferase</keyword>
<protein>
    <submittedName>
        <fullName evidence="2">Glycosyltransferase, family GT4</fullName>
    </submittedName>
</protein>
<organism evidence="2 3">
    <name type="scientific">Zostera marina</name>
    <name type="common">Eelgrass</name>
    <dbReference type="NCBI Taxonomy" id="29655"/>
    <lineage>
        <taxon>Eukaryota</taxon>
        <taxon>Viridiplantae</taxon>
        <taxon>Streptophyta</taxon>
        <taxon>Embryophyta</taxon>
        <taxon>Tracheophyta</taxon>
        <taxon>Spermatophyta</taxon>
        <taxon>Magnoliopsida</taxon>
        <taxon>Liliopsida</taxon>
        <taxon>Zosteraceae</taxon>
        <taxon>Zostera</taxon>
    </lineage>
</organism>
<dbReference type="CDD" id="cd03801">
    <property type="entry name" value="GT4_PimA-like"/>
    <property type="match status" value="1"/>
</dbReference>
<dbReference type="SUPFAM" id="SSF53756">
    <property type="entry name" value="UDP-Glycosyltransferase/glycogen phosphorylase"/>
    <property type="match status" value="1"/>
</dbReference>
<evidence type="ECO:0000313" key="3">
    <source>
        <dbReference type="Proteomes" id="UP000036987"/>
    </source>
</evidence>
<dbReference type="Pfam" id="PF13692">
    <property type="entry name" value="Glyco_trans_1_4"/>
    <property type="match status" value="1"/>
</dbReference>
<dbReference type="Gene3D" id="3.40.50.2000">
    <property type="entry name" value="Glycogen Phosphorylase B"/>
    <property type="match status" value="1"/>
</dbReference>
<name>A0A0K9P7Y0_ZOSMR</name>
<comment type="caution">
    <text evidence="2">The sequence shown here is derived from an EMBL/GenBank/DDBJ whole genome shotgun (WGS) entry which is preliminary data.</text>
</comment>
<feature type="transmembrane region" description="Helical" evidence="1">
    <location>
        <begin position="27"/>
        <end position="51"/>
    </location>
</feature>
<keyword evidence="1" id="KW-0472">Membrane</keyword>
<gene>
    <name evidence="2" type="ORF">ZOSMA_338G00070</name>
</gene>
<evidence type="ECO:0000256" key="1">
    <source>
        <dbReference type="SAM" id="Phobius"/>
    </source>
</evidence>
<dbReference type="STRING" id="29655.A0A0K9P7Y0"/>
<sequence>MRRRGRGSPETSNISSRAVQKKPFTVLFCRIFAAMFVFALISISFLFSIIFTPTEKSQTRTPCVLWMAPFLSGGGYSSEAWSYITSLHDEKSFRMKIEHHGDMQNFDFWNGLSSETKNLAFNLHSTECKMSETIVICHSEPGAWWPPLFETNPCPPTGYKDPAPLYVIGRTMFETDRLNSEHVRRCNWMDSVWVPTDFHISTFVKSGVDPSKLVKIIQPVDVELFNPDKHMPLPLPCENPVFGDPSPDSCKGKFVFLSIFKWEKRKGWDLLLKAYLREFSDEDNVVLYLLTNPYHSDRDFTAQIQQLVAGDSKDSDLGNLEDNVRRYPAIEIIDTHIPETDLPGLYKSADAFVLPTRGEGWGRPIVEAMSMSLPVIATNWSGPTEYLTEENGYPLPVERMVEVEEGAFKGHMWAEPSVEDLRILLRRVVSDPMERKRKGMKAREDMMRRFSPEVVADVIINEISKILESKRN</sequence>
<keyword evidence="1" id="KW-0812">Transmembrane</keyword>
<dbReference type="OrthoDB" id="2193793at2759"/>
<evidence type="ECO:0000313" key="2">
    <source>
        <dbReference type="EMBL" id="KMZ65123.1"/>
    </source>
</evidence>
<dbReference type="PANTHER" id="PTHR46656:SF3">
    <property type="entry name" value="PUTATIVE-RELATED"/>
    <property type="match status" value="1"/>
</dbReference>
<keyword evidence="1" id="KW-1133">Transmembrane helix</keyword>
<dbReference type="PANTHER" id="PTHR46656">
    <property type="entry name" value="PUTATIVE-RELATED"/>
    <property type="match status" value="1"/>
</dbReference>